<dbReference type="AlphaFoldDB" id="A0AAP9MI83"/>
<protein>
    <recommendedName>
        <fullName evidence="1">Cyclophilin-like domain-containing protein</fullName>
    </recommendedName>
</protein>
<reference evidence="2 3" key="1">
    <citation type="submission" date="2020-02" db="EMBL/GenBank/DDBJ databases">
        <authorList>
            <person name="Kociolek L.K."/>
            <person name="Ozer E.A."/>
        </authorList>
    </citation>
    <scope>NUCLEOTIDE SEQUENCE [LARGE SCALE GENOMIC DNA]</scope>
    <source>
        <strain evidence="2 3">ATCC 14501</strain>
    </source>
</reference>
<organism evidence="2 3">
    <name type="scientific">Clostridium innocuum</name>
    <dbReference type="NCBI Taxonomy" id="1522"/>
    <lineage>
        <taxon>Bacteria</taxon>
        <taxon>Bacillati</taxon>
        <taxon>Bacillota</taxon>
        <taxon>Clostridia</taxon>
        <taxon>Eubacteriales</taxon>
        <taxon>Clostridiaceae</taxon>
        <taxon>Clostridium</taxon>
    </lineage>
</organism>
<dbReference type="InterPro" id="IPR041183">
    <property type="entry name" value="Cyclophilin-like"/>
</dbReference>
<accession>A0AAP9MI83</accession>
<dbReference type="Gene3D" id="2.40.100.20">
    <property type="match status" value="1"/>
</dbReference>
<dbReference type="Proteomes" id="UP000503330">
    <property type="component" value="Chromosome"/>
</dbReference>
<name>A0AAP9MI83_CLOIN</name>
<dbReference type="EMBL" id="CP048838">
    <property type="protein sequence ID" value="QJA04097.1"/>
    <property type="molecule type" value="Genomic_DNA"/>
</dbReference>
<dbReference type="Pfam" id="PF18050">
    <property type="entry name" value="Cyclophil_like2"/>
    <property type="match status" value="1"/>
</dbReference>
<sequence length="118" mass="13268">MMIMEVNGTAIQIKLEQNSSVDAMKELLRQGSITIPMKDYAHMEKFGNLGTRLPRNDKQITTKAGDVILSEGNLLVIYYAPNTWKFTRLGKVVNLTEKELKKVLGKGNIMATLILKDE</sequence>
<evidence type="ECO:0000313" key="3">
    <source>
        <dbReference type="Proteomes" id="UP000503330"/>
    </source>
</evidence>
<proteinExistence type="predicted"/>
<gene>
    <name evidence="2" type="ORF">G4D54_17440</name>
</gene>
<feature type="domain" description="Cyclophilin-like" evidence="1">
    <location>
        <begin position="4"/>
        <end position="112"/>
    </location>
</feature>
<evidence type="ECO:0000313" key="2">
    <source>
        <dbReference type="EMBL" id="QJA04097.1"/>
    </source>
</evidence>
<evidence type="ECO:0000259" key="1">
    <source>
        <dbReference type="Pfam" id="PF18050"/>
    </source>
</evidence>
<dbReference type="GeneID" id="61927359"/>
<dbReference type="RefSeq" id="WP_002607563.1">
    <property type="nucleotide sequence ID" value="NZ_BAAACC010000015.1"/>
</dbReference>